<proteinExistence type="predicted"/>
<evidence type="ECO:0000256" key="7">
    <source>
        <dbReference type="ARBA" id="ARBA00023136"/>
    </source>
</evidence>
<evidence type="ECO:0000313" key="10">
    <source>
        <dbReference type="EMBL" id="OTG10629.1"/>
    </source>
</evidence>
<evidence type="ECO:0000259" key="9">
    <source>
        <dbReference type="Pfam" id="PF23598"/>
    </source>
</evidence>
<feature type="domain" description="Disease resistance R13L4/SHOC-2-like LRR" evidence="9">
    <location>
        <begin position="31"/>
        <end position="185"/>
    </location>
</feature>
<dbReference type="Proteomes" id="UP000215914">
    <property type="component" value="Chromosome 10"/>
</dbReference>
<dbReference type="PANTHER" id="PTHR48063">
    <property type="entry name" value="LRR RECEPTOR-LIKE KINASE"/>
    <property type="match status" value="1"/>
</dbReference>
<keyword evidence="5" id="KW-0677">Repeat</keyword>
<dbReference type="SUPFAM" id="SSF52058">
    <property type="entry name" value="L domain-like"/>
    <property type="match status" value="1"/>
</dbReference>
<dbReference type="InterPro" id="IPR046956">
    <property type="entry name" value="RLP23-like"/>
</dbReference>
<name>A0A251TIN0_HELAN</name>
<dbReference type="InterPro" id="IPR032675">
    <property type="entry name" value="LRR_dom_sf"/>
</dbReference>
<comment type="subcellular location">
    <subcellularLocation>
        <location evidence="1">Membrane</location>
        <topology evidence="1">Single-pass type I membrane protein</topology>
    </subcellularLocation>
</comment>
<keyword evidence="3" id="KW-0812">Transmembrane</keyword>
<evidence type="ECO:0000313" key="11">
    <source>
        <dbReference type="Proteomes" id="UP000215914"/>
    </source>
</evidence>
<keyword evidence="8" id="KW-0325">Glycoprotein</keyword>
<sequence length="211" mass="23591">MCDGVTGHVESLHLERRDAFFFFSGERLIGKELSTSLGELRHLKHLDLSGNFFPGSRIPEFIGSLKQLTYLNLSNAYFSGIIPHHIGNLSNLKSLDLSYNSYNDNPLIAHDMDWLSGLSSLEHINLSYVNLTGAKILDVVLYMAPSVEVLSLSYCGLLIDDHGWLRNLSTTLSNITTKKMSFSDIQKVPQNNKNVPLKTLVRMGGTPKRCH</sequence>
<dbReference type="InterPro" id="IPR055414">
    <property type="entry name" value="LRR_R13L4/SHOC2-like"/>
</dbReference>
<evidence type="ECO:0000256" key="4">
    <source>
        <dbReference type="ARBA" id="ARBA00022729"/>
    </source>
</evidence>
<keyword evidence="4" id="KW-0732">Signal</keyword>
<keyword evidence="2" id="KW-0433">Leucine-rich repeat</keyword>
<protein>
    <submittedName>
        <fullName evidence="10">Putative leucine-rich repeat domain, L domain-like protein</fullName>
    </submittedName>
</protein>
<gene>
    <name evidence="10" type="ORF">HannXRQ_Chr10g0289751</name>
</gene>
<accession>A0A251TIN0</accession>
<dbReference type="Pfam" id="PF23598">
    <property type="entry name" value="LRR_14"/>
    <property type="match status" value="1"/>
</dbReference>
<dbReference type="EMBL" id="CM007899">
    <property type="protein sequence ID" value="OTG10629.1"/>
    <property type="molecule type" value="Genomic_DNA"/>
</dbReference>
<evidence type="ECO:0000256" key="5">
    <source>
        <dbReference type="ARBA" id="ARBA00022737"/>
    </source>
</evidence>
<dbReference type="Gene3D" id="3.80.10.10">
    <property type="entry name" value="Ribonuclease Inhibitor"/>
    <property type="match status" value="1"/>
</dbReference>
<reference evidence="11" key="1">
    <citation type="journal article" date="2017" name="Nature">
        <title>The sunflower genome provides insights into oil metabolism, flowering and Asterid evolution.</title>
        <authorList>
            <person name="Badouin H."/>
            <person name="Gouzy J."/>
            <person name="Grassa C.J."/>
            <person name="Murat F."/>
            <person name="Staton S.E."/>
            <person name="Cottret L."/>
            <person name="Lelandais-Briere C."/>
            <person name="Owens G.L."/>
            <person name="Carrere S."/>
            <person name="Mayjonade B."/>
            <person name="Legrand L."/>
            <person name="Gill N."/>
            <person name="Kane N.C."/>
            <person name="Bowers J.E."/>
            <person name="Hubner S."/>
            <person name="Bellec A."/>
            <person name="Berard A."/>
            <person name="Berges H."/>
            <person name="Blanchet N."/>
            <person name="Boniface M.C."/>
            <person name="Brunel D."/>
            <person name="Catrice O."/>
            <person name="Chaidir N."/>
            <person name="Claudel C."/>
            <person name="Donnadieu C."/>
            <person name="Faraut T."/>
            <person name="Fievet G."/>
            <person name="Helmstetter N."/>
            <person name="King M."/>
            <person name="Knapp S.J."/>
            <person name="Lai Z."/>
            <person name="Le Paslier M.C."/>
            <person name="Lippi Y."/>
            <person name="Lorenzon L."/>
            <person name="Mandel J.R."/>
            <person name="Marage G."/>
            <person name="Marchand G."/>
            <person name="Marquand E."/>
            <person name="Bret-Mestries E."/>
            <person name="Morien E."/>
            <person name="Nambeesan S."/>
            <person name="Nguyen T."/>
            <person name="Pegot-Espagnet P."/>
            <person name="Pouilly N."/>
            <person name="Raftis F."/>
            <person name="Sallet E."/>
            <person name="Schiex T."/>
            <person name="Thomas J."/>
            <person name="Vandecasteele C."/>
            <person name="Vares D."/>
            <person name="Vear F."/>
            <person name="Vautrin S."/>
            <person name="Crespi M."/>
            <person name="Mangin B."/>
            <person name="Burke J.M."/>
            <person name="Salse J."/>
            <person name="Munos S."/>
            <person name="Vincourt P."/>
            <person name="Rieseberg L.H."/>
            <person name="Langlade N.B."/>
        </authorList>
    </citation>
    <scope>NUCLEOTIDE SEQUENCE [LARGE SCALE GENOMIC DNA]</scope>
    <source>
        <strain evidence="11">cv. SF193</strain>
    </source>
</reference>
<evidence type="ECO:0000256" key="1">
    <source>
        <dbReference type="ARBA" id="ARBA00004479"/>
    </source>
</evidence>
<keyword evidence="11" id="KW-1185">Reference proteome</keyword>
<evidence type="ECO:0000256" key="3">
    <source>
        <dbReference type="ARBA" id="ARBA00022692"/>
    </source>
</evidence>
<dbReference type="GO" id="GO:0016020">
    <property type="term" value="C:membrane"/>
    <property type="evidence" value="ECO:0007669"/>
    <property type="project" value="UniProtKB-SubCell"/>
</dbReference>
<dbReference type="AlphaFoldDB" id="A0A251TIN0"/>
<evidence type="ECO:0000256" key="8">
    <source>
        <dbReference type="ARBA" id="ARBA00023180"/>
    </source>
</evidence>
<evidence type="ECO:0000256" key="2">
    <source>
        <dbReference type="ARBA" id="ARBA00022614"/>
    </source>
</evidence>
<dbReference type="FunFam" id="3.80.10.10:FF:000041">
    <property type="entry name" value="LRR receptor-like serine/threonine-protein kinase ERECTA"/>
    <property type="match status" value="1"/>
</dbReference>
<dbReference type="InParanoid" id="A0A251TIN0"/>
<organism evidence="10 11">
    <name type="scientific">Helianthus annuus</name>
    <name type="common">Common sunflower</name>
    <dbReference type="NCBI Taxonomy" id="4232"/>
    <lineage>
        <taxon>Eukaryota</taxon>
        <taxon>Viridiplantae</taxon>
        <taxon>Streptophyta</taxon>
        <taxon>Embryophyta</taxon>
        <taxon>Tracheophyta</taxon>
        <taxon>Spermatophyta</taxon>
        <taxon>Magnoliopsida</taxon>
        <taxon>eudicotyledons</taxon>
        <taxon>Gunneridae</taxon>
        <taxon>Pentapetalae</taxon>
        <taxon>asterids</taxon>
        <taxon>campanulids</taxon>
        <taxon>Asterales</taxon>
        <taxon>Asteraceae</taxon>
        <taxon>Asteroideae</taxon>
        <taxon>Heliantheae alliance</taxon>
        <taxon>Heliantheae</taxon>
        <taxon>Helianthus</taxon>
    </lineage>
</organism>
<keyword evidence="7" id="KW-0472">Membrane</keyword>
<evidence type="ECO:0000256" key="6">
    <source>
        <dbReference type="ARBA" id="ARBA00022989"/>
    </source>
</evidence>
<dbReference type="PANTHER" id="PTHR48063:SF106">
    <property type="entry name" value="LEUCINE-RICH REPEAT DOMAIN, L DOMAIN-LIKE PROTEIN-RELATED"/>
    <property type="match status" value="1"/>
</dbReference>
<keyword evidence="6" id="KW-1133">Transmembrane helix</keyword>